<evidence type="ECO:0000313" key="10">
    <source>
        <dbReference type="Proteomes" id="UP000037069"/>
    </source>
</evidence>
<dbReference type="GO" id="GO:0051011">
    <property type="term" value="F:microtubule minus-end binding"/>
    <property type="evidence" value="ECO:0007669"/>
    <property type="project" value="TreeGrafter"/>
</dbReference>
<evidence type="ECO:0000259" key="8">
    <source>
        <dbReference type="Pfam" id="PF17681"/>
    </source>
</evidence>
<dbReference type="STRING" id="7375.A0A0L0BMT0"/>
<keyword evidence="5" id="KW-0206">Cytoskeleton</keyword>
<dbReference type="InterPro" id="IPR007259">
    <property type="entry name" value="GCP"/>
</dbReference>
<evidence type="ECO:0000313" key="9">
    <source>
        <dbReference type="EMBL" id="KNC21243.1"/>
    </source>
</evidence>
<feature type="domain" description="Gamma tubulin complex component protein N-terminal" evidence="8">
    <location>
        <begin position="287"/>
        <end position="591"/>
    </location>
</feature>
<dbReference type="Gene3D" id="1.20.120.1900">
    <property type="entry name" value="Gamma-tubulin complex, C-terminal domain"/>
    <property type="match status" value="1"/>
</dbReference>
<feature type="domain" description="Gamma tubulin complex component C-terminal" evidence="7">
    <location>
        <begin position="596"/>
        <end position="928"/>
    </location>
</feature>
<dbReference type="GO" id="GO:0000278">
    <property type="term" value="P:mitotic cell cycle"/>
    <property type="evidence" value="ECO:0007669"/>
    <property type="project" value="TreeGrafter"/>
</dbReference>
<dbReference type="OrthoDB" id="5860513at2759"/>
<evidence type="ECO:0000256" key="2">
    <source>
        <dbReference type="ARBA" id="ARBA00010337"/>
    </source>
</evidence>
<keyword evidence="4" id="KW-0493">Microtubule</keyword>
<feature type="region of interest" description="Disordered" evidence="6">
    <location>
        <begin position="231"/>
        <end position="251"/>
    </location>
</feature>
<dbReference type="GO" id="GO:0043015">
    <property type="term" value="F:gamma-tubulin binding"/>
    <property type="evidence" value="ECO:0007669"/>
    <property type="project" value="InterPro"/>
</dbReference>
<name>A0A0L0BMT0_LUCCU</name>
<dbReference type="OMA" id="FVNNLWS"/>
<dbReference type="EMBL" id="JRES01001642">
    <property type="protein sequence ID" value="KNC21243.1"/>
    <property type="molecule type" value="Genomic_DNA"/>
</dbReference>
<dbReference type="GO" id="GO:0000922">
    <property type="term" value="C:spindle pole"/>
    <property type="evidence" value="ECO:0007669"/>
    <property type="project" value="InterPro"/>
</dbReference>
<keyword evidence="3" id="KW-0963">Cytoplasm</keyword>
<protein>
    <submittedName>
        <fullName evidence="9">Putative gamma-tubulin complex component 3</fullName>
    </submittedName>
</protein>
<accession>A0A0L0BMT0</accession>
<comment type="subcellular location">
    <subcellularLocation>
        <location evidence="1">Cytoplasm</location>
        <location evidence="1">Cytoskeleton</location>
    </subcellularLocation>
</comment>
<dbReference type="GO" id="GO:0007020">
    <property type="term" value="P:microtubule nucleation"/>
    <property type="evidence" value="ECO:0007669"/>
    <property type="project" value="InterPro"/>
</dbReference>
<gene>
    <name evidence="9" type="ORF">FF38_13898</name>
</gene>
<keyword evidence="10" id="KW-1185">Reference proteome</keyword>
<dbReference type="PANTHER" id="PTHR19302">
    <property type="entry name" value="GAMMA TUBULIN COMPLEX PROTEIN"/>
    <property type="match status" value="1"/>
</dbReference>
<evidence type="ECO:0000256" key="3">
    <source>
        <dbReference type="ARBA" id="ARBA00022490"/>
    </source>
</evidence>
<evidence type="ECO:0000256" key="5">
    <source>
        <dbReference type="ARBA" id="ARBA00023212"/>
    </source>
</evidence>
<dbReference type="InterPro" id="IPR042241">
    <property type="entry name" value="GCP_C_sf"/>
</dbReference>
<evidence type="ECO:0000256" key="1">
    <source>
        <dbReference type="ARBA" id="ARBA00004245"/>
    </source>
</evidence>
<comment type="caution">
    <text evidence="9">The sequence shown here is derived from an EMBL/GenBank/DDBJ whole genome shotgun (WGS) entry which is preliminary data.</text>
</comment>
<evidence type="ECO:0000256" key="6">
    <source>
        <dbReference type="SAM" id="MobiDB-lite"/>
    </source>
</evidence>
<dbReference type="GO" id="GO:0031122">
    <property type="term" value="P:cytoplasmic microtubule organization"/>
    <property type="evidence" value="ECO:0007669"/>
    <property type="project" value="TreeGrafter"/>
</dbReference>
<dbReference type="Proteomes" id="UP000037069">
    <property type="component" value="Unassembled WGS sequence"/>
</dbReference>
<comment type="similarity">
    <text evidence="2">Belongs to the TUBGCP family.</text>
</comment>
<evidence type="ECO:0000259" key="7">
    <source>
        <dbReference type="Pfam" id="PF04130"/>
    </source>
</evidence>
<dbReference type="GO" id="GO:0051321">
    <property type="term" value="P:meiotic cell cycle"/>
    <property type="evidence" value="ECO:0007669"/>
    <property type="project" value="TreeGrafter"/>
</dbReference>
<evidence type="ECO:0000256" key="4">
    <source>
        <dbReference type="ARBA" id="ARBA00022701"/>
    </source>
</evidence>
<dbReference type="Pfam" id="PF04130">
    <property type="entry name" value="GCP_C_terminal"/>
    <property type="match status" value="1"/>
</dbReference>
<proteinExistence type="inferred from homology"/>
<sequence>MSFNVTTTPTVCGGGSHTAASGGGRSNYKDIYDLLERLCKSFVGSKDNHRDILRHITQYISNCPSALGSTLPYDEASLVAKITQHLNTTESSGAATSSSVLGTSSRGVSRHNSALFLNLHEQLKASQLDSQQRSALLTFLYYMADSKYSTAENGYGHTASNLKTTGLQRHRYSNPNASLPPNSSMTSFRSHLLHKSQPLAATPQISLMATGNASNIYNSSDLNHKISMLRQTTQSGGGSRSGSENDTIPATSMLPSAASTHLPLRSSANSDLTKMQEAQNNLNDDIVQNVIYAFTGIQGKYLKKDVVSGKFKLDVKAKSLNVVQAGMLLRLAELGYYHDLVQSYTDTKSGLCALGLMGQGFVSALKTELTKYYGMVAMLQEQLNKQRQFETYALFNCPSRPERLTLMKILVWSVDPLQRLQLLASIAEACQEKKGGALASTVHGFMNNGNPMVKNIAKELLLAICGPLYQMLTKWLLEGEICDPHGEFFIECLVEVGPDRLWHDKYRVRSSMLPNFVSTDLAHKILVTGKSINFLCEICEDKQPVKGRDELRHCIEENAEHIFSSVADTKLHSTIDAIYLNTSKRVLDIVMGPHKLLEHLQAMRRYLLLGQGDFIGILMENLKCELDKPAKELYSYDLSSIMDAAIRSTNAQYDDPEILNHLDVRLMSPCDGDIGWDILSLQYTVRGPLATMLEPSMCIYQVLFKPLWRMKHMEFVLSSKIWKDQKCNAKPLRSMATELNKVLYRLHLFTSEMIHFIHQMQYYILFEVIECSWAELQERVQQAKALDDILNAHDEFLSAIKCGAFLDSSSNDLCHNMETVYEGIIRLEVWQDKFYELCFRELNARKQFANDIKESEKSGKFGITAEKKLERDQEHKIFEQTLSSYHKSLENIGGDYEKAVRCFLLALNSNNDHNLQLFGIRLDFNEYYKKRDQRLGVPLTFEHMRMSNVYFNNNKSLLGSRISSLN</sequence>
<dbReference type="GO" id="GO:0005874">
    <property type="term" value="C:microtubule"/>
    <property type="evidence" value="ECO:0007669"/>
    <property type="project" value="UniProtKB-KW"/>
</dbReference>
<dbReference type="AlphaFoldDB" id="A0A0L0BMT0"/>
<dbReference type="PANTHER" id="PTHR19302:SF14">
    <property type="entry name" value="GAMMA-TUBULIN COMPLEX COMPONENT 3"/>
    <property type="match status" value="1"/>
</dbReference>
<dbReference type="Pfam" id="PF17681">
    <property type="entry name" value="GCP_N_terminal"/>
    <property type="match status" value="1"/>
</dbReference>
<organism evidence="9 10">
    <name type="scientific">Lucilia cuprina</name>
    <name type="common">Green bottle fly</name>
    <name type="synonym">Australian sheep blowfly</name>
    <dbReference type="NCBI Taxonomy" id="7375"/>
    <lineage>
        <taxon>Eukaryota</taxon>
        <taxon>Metazoa</taxon>
        <taxon>Ecdysozoa</taxon>
        <taxon>Arthropoda</taxon>
        <taxon>Hexapoda</taxon>
        <taxon>Insecta</taxon>
        <taxon>Pterygota</taxon>
        <taxon>Neoptera</taxon>
        <taxon>Endopterygota</taxon>
        <taxon>Diptera</taxon>
        <taxon>Brachycera</taxon>
        <taxon>Muscomorpha</taxon>
        <taxon>Oestroidea</taxon>
        <taxon>Calliphoridae</taxon>
        <taxon>Luciliinae</taxon>
        <taxon>Lucilia</taxon>
    </lineage>
</organism>
<dbReference type="InterPro" id="IPR041470">
    <property type="entry name" value="GCP_N"/>
</dbReference>
<reference evidence="9 10" key="1">
    <citation type="journal article" date="2015" name="Nat. Commun.">
        <title>Lucilia cuprina genome unlocks parasitic fly biology to underpin future interventions.</title>
        <authorList>
            <person name="Anstead C.A."/>
            <person name="Korhonen P.K."/>
            <person name="Young N.D."/>
            <person name="Hall R.S."/>
            <person name="Jex A.R."/>
            <person name="Murali S.C."/>
            <person name="Hughes D.S."/>
            <person name="Lee S.F."/>
            <person name="Perry T."/>
            <person name="Stroehlein A.J."/>
            <person name="Ansell B.R."/>
            <person name="Breugelmans B."/>
            <person name="Hofmann A."/>
            <person name="Qu J."/>
            <person name="Dugan S."/>
            <person name="Lee S.L."/>
            <person name="Chao H."/>
            <person name="Dinh H."/>
            <person name="Han Y."/>
            <person name="Doddapaneni H.V."/>
            <person name="Worley K.C."/>
            <person name="Muzny D.M."/>
            <person name="Ioannidis P."/>
            <person name="Waterhouse R.M."/>
            <person name="Zdobnov E.M."/>
            <person name="James P.J."/>
            <person name="Bagnall N.H."/>
            <person name="Kotze A.C."/>
            <person name="Gibbs R.A."/>
            <person name="Richards S."/>
            <person name="Batterham P."/>
            <person name="Gasser R.B."/>
        </authorList>
    </citation>
    <scope>NUCLEOTIDE SEQUENCE [LARGE SCALE GENOMIC DNA]</scope>
    <source>
        <strain evidence="9 10">LS</strain>
        <tissue evidence="9">Full body</tissue>
    </source>
</reference>
<dbReference type="GO" id="GO:0051225">
    <property type="term" value="P:spindle assembly"/>
    <property type="evidence" value="ECO:0007669"/>
    <property type="project" value="TreeGrafter"/>
</dbReference>
<dbReference type="GO" id="GO:0000930">
    <property type="term" value="C:gamma-tubulin complex"/>
    <property type="evidence" value="ECO:0007669"/>
    <property type="project" value="TreeGrafter"/>
</dbReference>
<dbReference type="InterPro" id="IPR040457">
    <property type="entry name" value="GCP_C"/>
</dbReference>